<evidence type="ECO:0000313" key="1">
    <source>
        <dbReference type="EMBL" id="OXA93779.1"/>
    </source>
</evidence>
<protein>
    <submittedName>
        <fullName evidence="1">Uncharacterized protein</fullName>
    </submittedName>
</protein>
<dbReference type="AlphaFoldDB" id="A0A226HHF0"/>
<gene>
    <name evidence="1" type="ORF">B0A66_05890</name>
</gene>
<sequence>MAGISGLKVIVKKNKMKIVVLISILVLSVSCRNKEIKSVEKIDTSKETEEIISENKSKPDTSYTTDIPHIEDFQNEVMKEEDILFNGRLKKYFTLSEFETVFGQNDSIKLLLEEEPCYTIFENKDGSVDPEDKYLYKEGSRFENSKDKVAVDEFKFTKSNFVLFKGIRLDSSTSISDLQKIFPNATKNIGSMDVYKEGKVQVIQLREDENNVSDGHINIFIKNGKLYSMHWWYPC</sequence>
<organism evidence="1 2">
    <name type="scientific">Flavobacterium hercynium</name>
    <dbReference type="NCBI Taxonomy" id="387094"/>
    <lineage>
        <taxon>Bacteria</taxon>
        <taxon>Pseudomonadati</taxon>
        <taxon>Bacteroidota</taxon>
        <taxon>Flavobacteriia</taxon>
        <taxon>Flavobacteriales</taxon>
        <taxon>Flavobacteriaceae</taxon>
        <taxon>Flavobacterium</taxon>
    </lineage>
</organism>
<comment type="caution">
    <text evidence="1">The sequence shown here is derived from an EMBL/GenBank/DDBJ whole genome shotgun (WGS) entry which is preliminary data.</text>
</comment>
<accession>A0A226HHF0</accession>
<proteinExistence type="predicted"/>
<name>A0A226HHF0_9FLAO</name>
<dbReference type="Proteomes" id="UP000198345">
    <property type="component" value="Unassembled WGS sequence"/>
</dbReference>
<dbReference type="EMBL" id="MUGW01000012">
    <property type="protein sequence ID" value="OXA93779.1"/>
    <property type="molecule type" value="Genomic_DNA"/>
</dbReference>
<evidence type="ECO:0000313" key="2">
    <source>
        <dbReference type="Proteomes" id="UP000198345"/>
    </source>
</evidence>
<reference evidence="1 2" key="1">
    <citation type="submission" date="2016-11" db="EMBL/GenBank/DDBJ databases">
        <title>Whole genomes of Flavobacteriaceae.</title>
        <authorList>
            <person name="Stine C."/>
            <person name="Li C."/>
            <person name="Tadesse D."/>
        </authorList>
    </citation>
    <scope>NUCLEOTIDE SEQUENCE [LARGE SCALE GENOMIC DNA]</scope>
    <source>
        <strain evidence="1 2">DSM 18292</strain>
    </source>
</reference>
<keyword evidence="2" id="KW-1185">Reference proteome</keyword>